<dbReference type="Gene3D" id="1.10.287.130">
    <property type="match status" value="1"/>
</dbReference>
<feature type="modified residue" description="4-aspartylphosphate" evidence="9">
    <location>
        <position position="775"/>
    </location>
</feature>
<dbReference type="InterPro" id="IPR001789">
    <property type="entry name" value="Sig_transdc_resp-reg_receiver"/>
</dbReference>
<dbReference type="SMART" id="SM00387">
    <property type="entry name" value="HATPase_c"/>
    <property type="match status" value="1"/>
</dbReference>
<keyword evidence="5" id="KW-0808">Transferase</keyword>
<feature type="transmembrane region" description="Helical" evidence="10">
    <location>
        <begin position="262"/>
        <end position="285"/>
    </location>
</feature>
<keyword evidence="7" id="KW-0902">Two-component regulatory system</keyword>
<dbReference type="EC" id="2.7.13.3" evidence="2"/>
<dbReference type="SUPFAM" id="SSF47384">
    <property type="entry name" value="Homodimeric domain of signal transducing histidine kinase"/>
    <property type="match status" value="1"/>
</dbReference>
<evidence type="ECO:0000256" key="7">
    <source>
        <dbReference type="ARBA" id="ARBA00023012"/>
    </source>
</evidence>
<dbReference type="Gene3D" id="3.30.565.10">
    <property type="entry name" value="Histidine kinase-like ATPase, C-terminal domain"/>
    <property type="match status" value="1"/>
</dbReference>
<dbReference type="PANTHER" id="PTHR43047">
    <property type="entry name" value="TWO-COMPONENT HISTIDINE PROTEIN KINASE"/>
    <property type="match status" value="1"/>
</dbReference>
<evidence type="ECO:0000256" key="4">
    <source>
        <dbReference type="ARBA" id="ARBA00022553"/>
    </source>
</evidence>
<feature type="domain" description="Histidine kinase" evidence="11">
    <location>
        <begin position="474"/>
        <end position="696"/>
    </location>
</feature>
<evidence type="ECO:0000256" key="9">
    <source>
        <dbReference type="PROSITE-ProRule" id="PRU00169"/>
    </source>
</evidence>
<dbReference type="InterPro" id="IPR005467">
    <property type="entry name" value="His_kinase_dom"/>
</dbReference>
<gene>
    <name evidence="13" type="ORF">SAMN05444424_0398</name>
</gene>
<comment type="caution">
    <text evidence="13">The sequence shown here is derived from an EMBL/GenBank/DDBJ whole genome shotgun (WGS) entry which is preliminary data.</text>
</comment>
<feature type="transmembrane region" description="Helical" evidence="10">
    <location>
        <begin position="21"/>
        <end position="42"/>
    </location>
</feature>
<keyword evidence="4 9" id="KW-0597">Phosphoprotein</keyword>
<dbReference type="GO" id="GO:0000155">
    <property type="term" value="F:phosphorelay sensor kinase activity"/>
    <property type="evidence" value="ECO:0007669"/>
    <property type="project" value="InterPro"/>
</dbReference>
<evidence type="ECO:0000313" key="14">
    <source>
        <dbReference type="Proteomes" id="UP000184089"/>
    </source>
</evidence>
<dbReference type="Pfam" id="PF02518">
    <property type="entry name" value="HATPase_c"/>
    <property type="match status" value="1"/>
</dbReference>
<name>A0AAQ1MBC9_9FIRM</name>
<protein>
    <recommendedName>
        <fullName evidence="3">Stage 0 sporulation protein A homolog</fullName>
        <ecNumber evidence="2">2.7.13.3</ecNumber>
    </recommendedName>
</protein>
<keyword evidence="10" id="KW-1133">Transmembrane helix</keyword>
<comment type="catalytic activity">
    <reaction evidence="1">
        <text>ATP + protein L-histidine = ADP + protein N-phospho-L-histidine.</text>
        <dbReference type="EC" id="2.7.13.3"/>
    </reaction>
</comment>
<dbReference type="InterPro" id="IPR036890">
    <property type="entry name" value="HATPase_C_sf"/>
</dbReference>
<dbReference type="Pfam" id="PF00072">
    <property type="entry name" value="Response_reg"/>
    <property type="match status" value="1"/>
</dbReference>
<evidence type="ECO:0000256" key="1">
    <source>
        <dbReference type="ARBA" id="ARBA00000085"/>
    </source>
</evidence>
<feature type="domain" description="Response regulatory" evidence="12">
    <location>
        <begin position="723"/>
        <end position="844"/>
    </location>
</feature>
<evidence type="ECO:0000259" key="12">
    <source>
        <dbReference type="PROSITE" id="PS50110"/>
    </source>
</evidence>
<dbReference type="AlphaFoldDB" id="A0AAQ1MBC9"/>
<dbReference type="SUPFAM" id="SSF55874">
    <property type="entry name" value="ATPase domain of HSP90 chaperone/DNA topoisomerase II/histidine kinase"/>
    <property type="match status" value="1"/>
</dbReference>
<evidence type="ECO:0000256" key="5">
    <source>
        <dbReference type="ARBA" id="ARBA00022679"/>
    </source>
</evidence>
<evidence type="ECO:0000256" key="6">
    <source>
        <dbReference type="ARBA" id="ARBA00022777"/>
    </source>
</evidence>
<accession>A0AAQ1MBC9</accession>
<dbReference type="SMART" id="SM00448">
    <property type="entry name" value="REC"/>
    <property type="match status" value="1"/>
</dbReference>
<dbReference type="InterPro" id="IPR004358">
    <property type="entry name" value="Sig_transdc_His_kin-like_C"/>
</dbReference>
<evidence type="ECO:0000256" key="8">
    <source>
        <dbReference type="ARBA" id="ARBA00024867"/>
    </source>
</evidence>
<dbReference type="InterPro" id="IPR003661">
    <property type="entry name" value="HisK_dim/P_dom"/>
</dbReference>
<keyword evidence="10" id="KW-0812">Transmembrane</keyword>
<dbReference type="SMART" id="SM00388">
    <property type="entry name" value="HisKA"/>
    <property type="match status" value="1"/>
</dbReference>
<evidence type="ECO:0000256" key="3">
    <source>
        <dbReference type="ARBA" id="ARBA00018672"/>
    </source>
</evidence>
<feature type="transmembrane region" description="Helical" evidence="10">
    <location>
        <begin position="292"/>
        <end position="314"/>
    </location>
</feature>
<dbReference type="InterPro" id="IPR011006">
    <property type="entry name" value="CheY-like_superfamily"/>
</dbReference>
<dbReference type="Gene3D" id="3.40.50.2300">
    <property type="match status" value="1"/>
</dbReference>
<dbReference type="EMBL" id="FQVY01000001">
    <property type="protein sequence ID" value="SHF70406.1"/>
    <property type="molecule type" value="Genomic_DNA"/>
</dbReference>
<dbReference type="CDD" id="cd00082">
    <property type="entry name" value="HisKA"/>
    <property type="match status" value="1"/>
</dbReference>
<dbReference type="InterPro" id="IPR036097">
    <property type="entry name" value="HisK_dim/P_sf"/>
</dbReference>
<dbReference type="PROSITE" id="PS50109">
    <property type="entry name" value="HIS_KIN"/>
    <property type="match status" value="1"/>
</dbReference>
<evidence type="ECO:0000259" key="11">
    <source>
        <dbReference type="PROSITE" id="PS50109"/>
    </source>
</evidence>
<sequence>MKKTPNSAGQTSGLYQNRKSLFRMVGSLALVLLLIVGILVFVNSINDSLREDTESGIKSMTKIGADYIAEYAGRDRRCLGELSEMVALLPEERLVNQLQEYVEQGIFSRVALVRADGSGLFSDGGEITPETDMQWAPFPEGSDISGAFFGWNGRKQVVLRAATTLRDGSPAMLYGYVDLEDYYVAAAMEFLDGRGFAYMIDGASGDYLVYTKNTVAQRTYASLYDMLEKSGNPEGSLQRVKELVEAGQSGSVVLKIEDAANYLYFTPVAGTPGWYMTAIVPMAVIQQARSSILFLMSVVCTFVFICVTVLMLMLNSRKREAALSRERAYRDTLFGLIAENVEQVFMIYNGRRQRMEMVFQNSLQVLGLPDDVCREDPMLFFGRCESDSLRQSAARMMGGSLHNNVGEECRYRHPGGQTLWVRVRILRVGGSANDNRYIVAVEDQTAEREIRKDLDAALAAAEKASRAKSDFLSAMSHDIRTPMNAIMGMTELALLQEDCPARIGELLQKISSSSRYLLSLVNDILDMSRIENGKLHIKLQPLQVEEEIQKISTIIRSQAEARSQTFAVEIVDLRHNWVYGDALRVAQVLINILGNSVKFTPVGGMISWEITELEDEPGWVRMKQVIRDNGVGMSPEFLPHLFDSFEQEDREKNGRLGSGLGMAITKRLLDLMGGTISVESAPDQGTTFVVELRFQIAEGEAGVQVEGAGTPADHIQALPAGTRVLLVDDNGLNREIAVEMLTLFGLSVETAENGAEAVQKFAASRPGYYRAILMDIQMPVMNGYDAARKIRGLSRPDAGRIPIVAMTADAFAEDVQRALDAGMDAHLSKPIDFERLYTVLQNLLQ</sequence>
<dbReference type="CDD" id="cd17546">
    <property type="entry name" value="REC_hyHK_CKI1_RcsC-like"/>
    <property type="match status" value="1"/>
</dbReference>
<proteinExistence type="predicted"/>
<dbReference type="InterPro" id="IPR003594">
    <property type="entry name" value="HATPase_dom"/>
</dbReference>
<dbReference type="Proteomes" id="UP000184089">
    <property type="component" value="Unassembled WGS sequence"/>
</dbReference>
<dbReference type="PROSITE" id="PS50110">
    <property type="entry name" value="RESPONSE_REGULATORY"/>
    <property type="match status" value="1"/>
</dbReference>
<dbReference type="SUPFAM" id="SSF52172">
    <property type="entry name" value="CheY-like"/>
    <property type="match status" value="1"/>
</dbReference>
<keyword evidence="6 13" id="KW-0418">Kinase</keyword>
<dbReference type="PRINTS" id="PR00344">
    <property type="entry name" value="BCTRLSENSOR"/>
</dbReference>
<dbReference type="Pfam" id="PF00512">
    <property type="entry name" value="HisKA"/>
    <property type="match status" value="1"/>
</dbReference>
<evidence type="ECO:0000313" key="13">
    <source>
        <dbReference type="EMBL" id="SHF70406.1"/>
    </source>
</evidence>
<keyword evidence="10" id="KW-0472">Membrane</keyword>
<comment type="function">
    <text evidence="8">May play the central regulatory role in sporulation. It may be an element of the effector pathway responsible for the activation of sporulation genes in response to nutritional stress. Spo0A may act in concert with spo0H (a sigma factor) to control the expression of some genes that are critical to the sporulation process.</text>
</comment>
<evidence type="ECO:0000256" key="2">
    <source>
        <dbReference type="ARBA" id="ARBA00012438"/>
    </source>
</evidence>
<organism evidence="13 14">
    <name type="scientific">Bittarella massiliensis</name>
    <name type="common">ex Durand et al. 2017</name>
    <dbReference type="NCBI Taxonomy" id="1720313"/>
    <lineage>
        <taxon>Bacteria</taxon>
        <taxon>Bacillati</taxon>
        <taxon>Bacillota</taxon>
        <taxon>Clostridia</taxon>
        <taxon>Eubacteriales</taxon>
        <taxon>Oscillospiraceae</taxon>
        <taxon>Bittarella (ex Durand et al. 2017)</taxon>
    </lineage>
</organism>
<reference evidence="14" key="1">
    <citation type="submission" date="2016-11" db="EMBL/GenBank/DDBJ databases">
        <authorList>
            <person name="Jaros S."/>
            <person name="Januszkiewicz K."/>
            <person name="Wedrychowicz H."/>
        </authorList>
    </citation>
    <scope>NUCLEOTIDE SEQUENCE [LARGE SCALE GENOMIC DNA]</scope>
    <source>
        <strain evidence="14">DSM 4029</strain>
    </source>
</reference>
<evidence type="ECO:0000256" key="10">
    <source>
        <dbReference type="SAM" id="Phobius"/>
    </source>
</evidence>